<dbReference type="Pfam" id="PF06983">
    <property type="entry name" value="3-dmu-9_3-mt"/>
    <property type="match status" value="1"/>
</dbReference>
<reference evidence="2" key="1">
    <citation type="journal article" date="2014" name="Int. J. Syst. Evol. Microbiol.">
        <title>Complete genome sequence of Corynebacterium casei LMG S-19264T (=DSM 44701T), isolated from a smear-ripened cheese.</title>
        <authorList>
            <consortium name="US DOE Joint Genome Institute (JGI-PGF)"/>
            <person name="Walter F."/>
            <person name="Albersmeier A."/>
            <person name="Kalinowski J."/>
            <person name="Ruckert C."/>
        </authorList>
    </citation>
    <scope>NUCLEOTIDE SEQUENCE</scope>
    <source>
        <strain evidence="2">CGMCC 1.15448</strain>
    </source>
</reference>
<keyword evidence="3" id="KW-1185">Reference proteome</keyword>
<dbReference type="PANTHER" id="PTHR33990">
    <property type="entry name" value="PROTEIN YJDN-RELATED"/>
    <property type="match status" value="1"/>
</dbReference>
<dbReference type="RefSeq" id="WP_188936403.1">
    <property type="nucleotide sequence ID" value="NZ_BMJC01000005.1"/>
</dbReference>
<dbReference type="Proteomes" id="UP000607559">
    <property type="component" value="Unassembled WGS sequence"/>
</dbReference>
<dbReference type="InterPro" id="IPR029068">
    <property type="entry name" value="Glyas_Bleomycin-R_OHBP_Dase"/>
</dbReference>
<dbReference type="PANTHER" id="PTHR33990:SF1">
    <property type="entry name" value="PROTEIN YJDN"/>
    <property type="match status" value="1"/>
</dbReference>
<dbReference type="SUPFAM" id="SSF54593">
    <property type="entry name" value="Glyoxalase/Bleomycin resistance protein/Dihydroxybiphenyl dioxygenase"/>
    <property type="match status" value="1"/>
</dbReference>
<evidence type="ECO:0000313" key="3">
    <source>
        <dbReference type="Proteomes" id="UP000607559"/>
    </source>
</evidence>
<gene>
    <name evidence="2" type="ORF">GCM10011511_46850</name>
</gene>
<evidence type="ECO:0000313" key="2">
    <source>
        <dbReference type="EMBL" id="GGB17674.1"/>
    </source>
</evidence>
<dbReference type="CDD" id="cd06588">
    <property type="entry name" value="PhnB_like"/>
    <property type="match status" value="1"/>
</dbReference>
<name>A0A8J2XVD6_9BACT</name>
<dbReference type="AlphaFoldDB" id="A0A8J2XVD6"/>
<comment type="caution">
    <text evidence="2">The sequence shown here is derived from an EMBL/GenBank/DDBJ whole genome shotgun (WGS) entry which is preliminary data.</text>
</comment>
<evidence type="ECO:0000259" key="1">
    <source>
        <dbReference type="Pfam" id="PF06983"/>
    </source>
</evidence>
<feature type="domain" description="PhnB-like" evidence="1">
    <location>
        <begin position="7"/>
        <end position="131"/>
    </location>
</feature>
<reference evidence="2" key="2">
    <citation type="submission" date="2020-09" db="EMBL/GenBank/DDBJ databases">
        <authorList>
            <person name="Sun Q."/>
            <person name="Zhou Y."/>
        </authorList>
    </citation>
    <scope>NUCLEOTIDE SEQUENCE</scope>
    <source>
        <strain evidence="2">CGMCC 1.15448</strain>
    </source>
</reference>
<accession>A0A8J2XVD6</accession>
<organism evidence="2 3">
    <name type="scientific">Puia dinghuensis</name>
    <dbReference type="NCBI Taxonomy" id="1792502"/>
    <lineage>
        <taxon>Bacteria</taxon>
        <taxon>Pseudomonadati</taxon>
        <taxon>Bacteroidota</taxon>
        <taxon>Chitinophagia</taxon>
        <taxon>Chitinophagales</taxon>
        <taxon>Chitinophagaceae</taxon>
        <taxon>Puia</taxon>
    </lineage>
</organism>
<dbReference type="InterPro" id="IPR028973">
    <property type="entry name" value="PhnB-like"/>
</dbReference>
<protein>
    <submittedName>
        <fullName evidence="2">VOC family protein</fullName>
    </submittedName>
</protein>
<sequence>MPTQLNVYLNFNGRCREAMTFYQQCLGGDLALQRIAESPMAAQMPSAAGANILHSSLTRNGTLLLLGSDMIGANIKQGNSVALCLNCSTDQEINTFFNNLSAGGEIRMPLHQSFWGSTYGELTDKFGMNWMLNYTKN</sequence>
<dbReference type="Gene3D" id="3.10.180.10">
    <property type="entry name" value="2,3-Dihydroxybiphenyl 1,2-Dioxygenase, domain 1"/>
    <property type="match status" value="1"/>
</dbReference>
<dbReference type="EMBL" id="BMJC01000005">
    <property type="protein sequence ID" value="GGB17674.1"/>
    <property type="molecule type" value="Genomic_DNA"/>
</dbReference>
<proteinExistence type="predicted"/>